<reference evidence="6" key="1">
    <citation type="submission" date="2016-01" db="EMBL/GenBank/DDBJ databases">
        <authorList>
            <person name="Peeters C."/>
        </authorList>
    </citation>
    <scope>NUCLEOTIDE SEQUENCE [LARGE SCALE GENOMIC DNA]</scope>
    <source>
        <strain evidence="6">LMG 29325</strain>
    </source>
</reference>
<comment type="subcellular location">
    <subcellularLocation>
        <location evidence="1">Endomembrane system</location>
        <topology evidence="1">Multi-pass membrane protein</topology>
    </subcellularLocation>
</comment>
<accession>A0A157ZLT9</accession>
<feature type="transmembrane region" description="Helical" evidence="5">
    <location>
        <begin position="165"/>
        <end position="198"/>
    </location>
</feature>
<evidence type="ECO:0000256" key="2">
    <source>
        <dbReference type="ARBA" id="ARBA00022692"/>
    </source>
</evidence>
<dbReference type="STRING" id="1777143.AWB82_00888"/>
<comment type="caution">
    <text evidence="6">The sequence shown here is derived from an EMBL/GenBank/DDBJ whole genome shotgun (WGS) entry which is preliminary data.</text>
</comment>
<evidence type="ECO:0000256" key="4">
    <source>
        <dbReference type="ARBA" id="ARBA00023136"/>
    </source>
</evidence>
<feature type="transmembrane region" description="Helical" evidence="5">
    <location>
        <begin position="111"/>
        <end position="133"/>
    </location>
</feature>
<dbReference type="Proteomes" id="UP000054596">
    <property type="component" value="Unassembled WGS sequence"/>
</dbReference>
<keyword evidence="4 5" id="KW-0472">Membrane</keyword>
<dbReference type="GO" id="GO:0032259">
    <property type="term" value="P:methylation"/>
    <property type="evidence" value="ECO:0007669"/>
    <property type="project" value="UniProtKB-KW"/>
</dbReference>
<keyword evidence="3 5" id="KW-1133">Transmembrane helix</keyword>
<dbReference type="Gene3D" id="1.20.120.1630">
    <property type="match status" value="1"/>
</dbReference>
<feature type="transmembrane region" description="Helical" evidence="5">
    <location>
        <begin position="38"/>
        <end position="56"/>
    </location>
</feature>
<dbReference type="GO" id="GO:0012505">
    <property type="term" value="C:endomembrane system"/>
    <property type="evidence" value="ECO:0007669"/>
    <property type="project" value="UniProtKB-SubCell"/>
</dbReference>
<sequence>MSVMSVTSKVAIASIVEAVLFIALLFGAAGTLEWGAGWAWMVLMFGGGGVVTALIARRDPALLAERMRSPMQPGQPLWDKIFLVAMGVLWCAWLVLMGLDAVRFRWSVMPLWLASAGSALVALSFWLVARVFLENTFLAPVVKIQTERGHRVISSGPYAVVRHPLYAAAAIMIPSSALVLGSWWGLAFSVLLLAGLVWRTVMEERELVAHLEGYAQYARRVRYRLVPFVW</sequence>
<dbReference type="Pfam" id="PF04191">
    <property type="entry name" value="PEMT"/>
    <property type="match status" value="1"/>
</dbReference>
<dbReference type="AlphaFoldDB" id="A0A157ZLT9"/>
<evidence type="ECO:0000256" key="5">
    <source>
        <dbReference type="SAM" id="Phobius"/>
    </source>
</evidence>
<evidence type="ECO:0000313" key="7">
    <source>
        <dbReference type="Proteomes" id="UP000054596"/>
    </source>
</evidence>
<dbReference type="InterPro" id="IPR052527">
    <property type="entry name" value="Metal_cation-efflux_comp"/>
</dbReference>
<dbReference type="RefSeq" id="WP_407642973.1">
    <property type="nucleotide sequence ID" value="NZ_FCOJ02000004.1"/>
</dbReference>
<dbReference type="GO" id="GO:0008168">
    <property type="term" value="F:methyltransferase activity"/>
    <property type="evidence" value="ECO:0007669"/>
    <property type="project" value="UniProtKB-KW"/>
</dbReference>
<organism evidence="6 7">
    <name type="scientific">Caballeronia glebae</name>
    <dbReference type="NCBI Taxonomy" id="1777143"/>
    <lineage>
        <taxon>Bacteria</taxon>
        <taxon>Pseudomonadati</taxon>
        <taxon>Pseudomonadota</taxon>
        <taxon>Betaproteobacteria</taxon>
        <taxon>Burkholderiales</taxon>
        <taxon>Burkholderiaceae</taxon>
        <taxon>Caballeronia</taxon>
    </lineage>
</organism>
<dbReference type="PANTHER" id="PTHR43847">
    <property type="entry name" value="BLL3993 PROTEIN"/>
    <property type="match status" value="1"/>
</dbReference>
<feature type="transmembrane region" description="Helical" evidence="5">
    <location>
        <begin position="12"/>
        <end position="32"/>
    </location>
</feature>
<feature type="transmembrane region" description="Helical" evidence="5">
    <location>
        <begin position="77"/>
        <end position="99"/>
    </location>
</feature>
<proteinExistence type="predicted"/>
<keyword evidence="7" id="KW-1185">Reference proteome</keyword>
<keyword evidence="2 5" id="KW-0812">Transmembrane</keyword>
<evidence type="ECO:0000313" key="6">
    <source>
        <dbReference type="EMBL" id="SAK46463.1"/>
    </source>
</evidence>
<dbReference type="InterPro" id="IPR007318">
    <property type="entry name" value="Phopholipid_MeTrfase"/>
</dbReference>
<evidence type="ECO:0000256" key="1">
    <source>
        <dbReference type="ARBA" id="ARBA00004127"/>
    </source>
</evidence>
<protein>
    <submittedName>
        <fullName evidence="6">Isoprenylcysteine carboxyl methyltransferase</fullName>
    </submittedName>
</protein>
<dbReference type="PANTHER" id="PTHR43847:SF1">
    <property type="entry name" value="BLL3993 PROTEIN"/>
    <property type="match status" value="1"/>
</dbReference>
<keyword evidence="6" id="KW-0489">Methyltransferase</keyword>
<evidence type="ECO:0000256" key="3">
    <source>
        <dbReference type="ARBA" id="ARBA00022989"/>
    </source>
</evidence>
<name>A0A157ZLT9_9BURK</name>
<keyword evidence="6" id="KW-0808">Transferase</keyword>
<dbReference type="EMBL" id="FCOJ02000004">
    <property type="protein sequence ID" value="SAK46463.1"/>
    <property type="molecule type" value="Genomic_DNA"/>
</dbReference>
<gene>
    <name evidence="6" type="ORF">AWB82_00888</name>
</gene>